<reference evidence="7 8" key="1">
    <citation type="submission" date="2023-04" db="EMBL/GenBank/DDBJ databases">
        <title>Genome of Basidiobolus ranarum AG-B5.</title>
        <authorList>
            <person name="Stajich J.E."/>
            <person name="Carter-House D."/>
            <person name="Gryganskyi A."/>
        </authorList>
    </citation>
    <scope>NUCLEOTIDE SEQUENCE [LARGE SCALE GENOMIC DNA]</scope>
    <source>
        <strain evidence="7 8">AG-B5</strain>
    </source>
</reference>
<dbReference type="Pfam" id="PF26088">
    <property type="entry name" value="RRM_LARP4"/>
    <property type="match status" value="1"/>
</dbReference>
<keyword evidence="8" id="KW-1185">Reference proteome</keyword>
<feature type="region of interest" description="Disordered" evidence="4">
    <location>
        <begin position="1"/>
        <end position="21"/>
    </location>
</feature>
<dbReference type="PROSITE" id="PS50961">
    <property type="entry name" value="HTH_LA"/>
    <property type="match status" value="1"/>
</dbReference>
<dbReference type="InterPro" id="IPR058699">
    <property type="entry name" value="RRM_LARP4/4B"/>
</dbReference>
<feature type="region of interest" description="Disordered" evidence="4">
    <location>
        <begin position="260"/>
        <end position="420"/>
    </location>
</feature>
<dbReference type="PANTHER" id="PTHR22792">
    <property type="entry name" value="LUPUS LA PROTEIN-RELATED"/>
    <property type="match status" value="1"/>
</dbReference>
<organism evidence="7 8">
    <name type="scientific">Basidiobolus ranarum</name>
    <dbReference type="NCBI Taxonomy" id="34480"/>
    <lineage>
        <taxon>Eukaryota</taxon>
        <taxon>Fungi</taxon>
        <taxon>Fungi incertae sedis</taxon>
        <taxon>Zoopagomycota</taxon>
        <taxon>Entomophthoromycotina</taxon>
        <taxon>Basidiobolomycetes</taxon>
        <taxon>Basidiobolales</taxon>
        <taxon>Basidiobolaceae</taxon>
        <taxon>Basidiobolus</taxon>
    </lineage>
</organism>
<keyword evidence="1" id="KW-0597">Phosphoprotein</keyword>
<dbReference type="InterPro" id="IPR036390">
    <property type="entry name" value="WH_DNA-bd_sf"/>
</dbReference>
<protein>
    <submittedName>
        <fullName evidence="7">Uncharacterized protein</fullName>
    </submittedName>
</protein>
<feature type="compositionally biased region" description="Polar residues" evidence="4">
    <location>
        <begin position="295"/>
        <end position="309"/>
    </location>
</feature>
<evidence type="ECO:0000256" key="1">
    <source>
        <dbReference type="ARBA" id="ARBA00022553"/>
    </source>
</evidence>
<evidence type="ECO:0000256" key="4">
    <source>
        <dbReference type="SAM" id="MobiDB-lite"/>
    </source>
</evidence>
<feature type="region of interest" description="Disordered" evidence="4">
    <location>
        <begin position="446"/>
        <end position="502"/>
    </location>
</feature>
<dbReference type="SUPFAM" id="SSF46785">
    <property type="entry name" value="Winged helix' DNA-binding domain"/>
    <property type="match status" value="1"/>
</dbReference>
<evidence type="ECO:0000256" key="2">
    <source>
        <dbReference type="ARBA" id="ARBA00022884"/>
    </source>
</evidence>
<proteinExistence type="predicted"/>
<feature type="compositionally biased region" description="Basic and acidic residues" evidence="4">
    <location>
        <begin position="332"/>
        <end position="354"/>
    </location>
</feature>
<dbReference type="EMBL" id="JASJQH010006886">
    <property type="protein sequence ID" value="KAK9729053.1"/>
    <property type="molecule type" value="Genomic_DNA"/>
</dbReference>
<dbReference type="InterPro" id="IPR036388">
    <property type="entry name" value="WH-like_DNA-bd_sf"/>
</dbReference>
<dbReference type="InterPro" id="IPR000504">
    <property type="entry name" value="RRM_dom"/>
</dbReference>
<keyword evidence="2 3" id="KW-0694">RNA-binding</keyword>
<dbReference type="InterPro" id="IPR045180">
    <property type="entry name" value="La_dom_prot"/>
</dbReference>
<evidence type="ECO:0000259" key="5">
    <source>
        <dbReference type="PROSITE" id="PS50102"/>
    </source>
</evidence>
<feature type="domain" description="HTH La-type RNA-binding" evidence="6">
    <location>
        <begin position="48"/>
        <end position="137"/>
    </location>
</feature>
<dbReference type="PANTHER" id="PTHR22792:SF132">
    <property type="entry name" value="LA-RELATED PROTEIN 1"/>
    <property type="match status" value="1"/>
</dbReference>
<feature type="compositionally biased region" description="Polar residues" evidence="4">
    <location>
        <begin position="221"/>
        <end position="238"/>
    </location>
</feature>
<comment type="caution">
    <text evidence="7">The sequence shown here is derived from an EMBL/GenBank/DDBJ whole genome shotgun (WGS) entry which is preliminary data.</text>
</comment>
<dbReference type="Pfam" id="PF05383">
    <property type="entry name" value="La"/>
    <property type="match status" value="1"/>
</dbReference>
<evidence type="ECO:0000256" key="3">
    <source>
        <dbReference type="PROSITE-ProRule" id="PRU00332"/>
    </source>
</evidence>
<dbReference type="Proteomes" id="UP001479436">
    <property type="component" value="Unassembled WGS sequence"/>
</dbReference>
<evidence type="ECO:0000313" key="7">
    <source>
        <dbReference type="EMBL" id="KAK9729053.1"/>
    </source>
</evidence>
<accession>A0ABR2WAZ0</accession>
<feature type="domain" description="RRM" evidence="5">
    <location>
        <begin position="136"/>
        <end position="209"/>
    </location>
</feature>
<feature type="compositionally biased region" description="Basic and acidic residues" evidence="4">
    <location>
        <begin position="281"/>
        <end position="294"/>
    </location>
</feature>
<feature type="compositionally biased region" description="Polar residues" evidence="4">
    <location>
        <begin position="1"/>
        <end position="20"/>
    </location>
</feature>
<evidence type="ECO:0000313" key="8">
    <source>
        <dbReference type="Proteomes" id="UP001479436"/>
    </source>
</evidence>
<dbReference type="Gene3D" id="1.10.10.10">
    <property type="entry name" value="Winged helix-like DNA-binding domain superfamily/Winged helix DNA-binding domain"/>
    <property type="match status" value="1"/>
</dbReference>
<dbReference type="PROSITE" id="PS50102">
    <property type="entry name" value="RRM"/>
    <property type="match status" value="1"/>
</dbReference>
<name>A0ABR2WAZ0_9FUNG</name>
<dbReference type="InterPro" id="IPR006630">
    <property type="entry name" value="La_HTH"/>
</dbReference>
<dbReference type="SMART" id="SM00715">
    <property type="entry name" value="LA"/>
    <property type="match status" value="1"/>
</dbReference>
<evidence type="ECO:0000259" key="6">
    <source>
        <dbReference type="PROSITE" id="PS50961"/>
    </source>
</evidence>
<dbReference type="InterPro" id="IPR035979">
    <property type="entry name" value="RBD_domain_sf"/>
</dbReference>
<sequence length="535" mass="60646">MSIETVVNDSVELSSPSSTVKNEEAATLEMSTSSLDIKKNEAMEVETMTDTIQLREALKKRVEQYLSRENLASDAFLVSQMSSELYIPISTVADLKSVKSLTTNLDILVEALKESSQVTVDSTGTKVKPNFTVRRNTIILRDISSEVSLEEIRGIFSGDKNPTIQDAHPDVGGTWFITFEMEEDALKMLNFIRGKTFQGKPIAGRIKSENILKGFYKHDVNPNTTQRPDSYTIYSDSHHTNGTNPYDAFEYPYTNDMQHNSYSPHYEKPEYKRRFTGSYRGKGENRNTNKEQHQSHQQQFYPDQHQIQQARKKDKQTRSGQVTRTQDSESTPVKEHLQLNHPEKPEEFGKVEKTHYKKQPSITPHNNQTDQKNKWSQYDKPLQPGKNTGKPGSEQFPPLPSRSGNSTPTQQDRKAYSPQISISEIVKGIKPGDFKSVHKMVESLERDAQESNIVKSEGIVENEEGAFQAQKQPTNSKERESPEKPNKSSSKNTRSNVNEMEPLGENLGVRIARLTVDISGVSYAQILRQKQQKTV</sequence>
<feature type="compositionally biased region" description="Polar residues" evidence="4">
    <location>
        <begin position="318"/>
        <end position="331"/>
    </location>
</feature>
<dbReference type="SUPFAM" id="SSF54928">
    <property type="entry name" value="RNA-binding domain, RBD"/>
    <property type="match status" value="1"/>
</dbReference>
<feature type="compositionally biased region" description="Basic and acidic residues" evidence="4">
    <location>
        <begin position="476"/>
        <end position="486"/>
    </location>
</feature>
<feature type="compositionally biased region" description="Polar residues" evidence="4">
    <location>
        <begin position="360"/>
        <end position="376"/>
    </location>
</feature>
<feature type="region of interest" description="Disordered" evidence="4">
    <location>
        <begin position="219"/>
        <end position="238"/>
    </location>
</feature>
<gene>
    <name evidence="7" type="ORF">K7432_000569</name>
</gene>